<dbReference type="OrthoDB" id="9806164at2"/>
<name>A0A398DCN8_9BACT</name>
<evidence type="ECO:0000256" key="2">
    <source>
        <dbReference type="ARBA" id="ARBA00022603"/>
    </source>
</evidence>
<dbReference type="InterPro" id="IPR029063">
    <property type="entry name" value="SAM-dependent_MTases_sf"/>
</dbReference>
<dbReference type="SUPFAM" id="SSF53335">
    <property type="entry name" value="S-adenosyl-L-methionine-dependent methyltransferases"/>
    <property type="match status" value="1"/>
</dbReference>
<keyword evidence="7" id="KW-1185">Reference proteome</keyword>
<evidence type="ECO:0000313" key="5">
    <source>
        <dbReference type="EMBL" id="RIE07371.1"/>
    </source>
</evidence>
<sequence length="129" mass="14590">MTDQSAARTTFFDAALARHLEDIDQLVILGAGWDTRAYRLPEDTRVRCFEVDDARTQKIKPEMLAKAGVDATRVTFVSADFLTEDWLEQLVKAGFQPDRPSFFLWESVTMYLNRKAAVAGFTTANVPVR</sequence>
<evidence type="ECO:0000313" key="7">
    <source>
        <dbReference type="Proteomes" id="UP000266260"/>
    </source>
</evidence>
<gene>
    <name evidence="6" type="ORF">SMC5_07565</name>
    <name evidence="5" type="ORF">SMC6_06720</name>
</gene>
<dbReference type="AlphaFoldDB" id="A0A398DCN8"/>
<dbReference type="EMBL" id="QXIU01000187">
    <property type="protein sequence ID" value="RIE08904.1"/>
    <property type="molecule type" value="Genomic_DNA"/>
</dbReference>
<dbReference type="InterPro" id="IPR011610">
    <property type="entry name" value="SAM_mthyl_Trfase_ML2640-like"/>
</dbReference>
<evidence type="ECO:0000256" key="3">
    <source>
        <dbReference type="ARBA" id="ARBA00022679"/>
    </source>
</evidence>
<comment type="function">
    <text evidence="4">Exhibits S-adenosyl-L-methionine-dependent methyltransferase activity.</text>
</comment>
<keyword evidence="4" id="KW-0949">S-adenosyl-L-methionine</keyword>
<dbReference type="PANTHER" id="PTHR43619:SF2">
    <property type="entry name" value="S-ADENOSYL-L-METHIONINE-DEPENDENT METHYLTRANSFERASES SUPERFAMILY PROTEIN"/>
    <property type="match status" value="1"/>
</dbReference>
<dbReference type="GO" id="GO:0008168">
    <property type="term" value="F:methyltransferase activity"/>
    <property type="evidence" value="ECO:0007669"/>
    <property type="project" value="UniProtKB-UniRule"/>
</dbReference>
<dbReference type="Gene3D" id="3.40.50.150">
    <property type="entry name" value="Vaccinia Virus protein VP39"/>
    <property type="match status" value="1"/>
</dbReference>
<dbReference type="Proteomes" id="UP000266260">
    <property type="component" value="Unassembled WGS sequence"/>
</dbReference>
<evidence type="ECO:0000256" key="4">
    <source>
        <dbReference type="RuleBase" id="RU362030"/>
    </source>
</evidence>
<dbReference type="GO" id="GO:0032259">
    <property type="term" value="P:methylation"/>
    <property type="evidence" value="ECO:0007669"/>
    <property type="project" value="UniProtKB-KW"/>
</dbReference>
<dbReference type="EMBL" id="QXIT01000111">
    <property type="protein sequence ID" value="RIE07371.1"/>
    <property type="molecule type" value="Genomic_DNA"/>
</dbReference>
<accession>A0A398D7F6</accession>
<evidence type="ECO:0000313" key="8">
    <source>
        <dbReference type="Proteomes" id="UP000266489"/>
    </source>
</evidence>
<accession>A0A398DCN8</accession>
<evidence type="ECO:0000313" key="6">
    <source>
        <dbReference type="EMBL" id="RIE08904.1"/>
    </source>
</evidence>
<dbReference type="Pfam" id="PF04072">
    <property type="entry name" value="LCM"/>
    <property type="match status" value="1"/>
</dbReference>
<organism evidence="6 8">
    <name type="scientific">Candidatus Cryosericum odellii</name>
    <dbReference type="NCBI Taxonomy" id="2290917"/>
    <lineage>
        <taxon>Bacteria</taxon>
        <taxon>Pseudomonadati</taxon>
        <taxon>Caldisericota/Cryosericota group</taxon>
        <taxon>Candidatus Cryosericota</taxon>
        <taxon>Candidatus Cryosericia</taxon>
        <taxon>Candidatus Cryosericales</taxon>
        <taxon>Candidatus Cryosericaceae</taxon>
        <taxon>Candidatus Cryosericum</taxon>
    </lineage>
</organism>
<keyword evidence="3 6" id="KW-0808">Transferase</keyword>
<dbReference type="InterPro" id="IPR007213">
    <property type="entry name" value="Ppm1/Ppm2/Tcmp"/>
</dbReference>
<evidence type="ECO:0000256" key="1">
    <source>
        <dbReference type="ARBA" id="ARBA00008138"/>
    </source>
</evidence>
<dbReference type="RefSeq" id="WP_119120221.1">
    <property type="nucleotide sequence ID" value="NZ_QXIT01000111.1"/>
</dbReference>
<comment type="similarity">
    <text evidence="1 4">Belongs to the UPF0677 family.</text>
</comment>
<proteinExistence type="inferred from homology"/>
<protein>
    <recommendedName>
        <fullName evidence="4">S-adenosyl-L-methionine-dependent methyltransferase</fullName>
        <ecNumber evidence="4">2.1.1.-</ecNumber>
    </recommendedName>
</protein>
<dbReference type="EC" id="2.1.1.-" evidence="4"/>
<comment type="caution">
    <text evidence="6">The sequence shown here is derived from an EMBL/GenBank/DDBJ whole genome shotgun (WGS) entry which is preliminary data.</text>
</comment>
<keyword evidence="2 4" id="KW-0489">Methyltransferase</keyword>
<reference evidence="7 8" key="1">
    <citation type="submission" date="2018-09" db="EMBL/GenBank/DDBJ databases">
        <title>Discovery and Ecogenomic Context for Candidatus Cryosericales, a Global Caldiserica Order Active in Thawing Permafrost.</title>
        <authorList>
            <person name="Martinez M.A."/>
            <person name="Woodcroft B.J."/>
            <person name="Ignacio Espinoza J.C."/>
            <person name="Zayed A."/>
            <person name="Singleton C.M."/>
            <person name="Boyd J."/>
            <person name="Li Y.-F."/>
            <person name="Purvine S."/>
            <person name="Maughan H."/>
            <person name="Hodgkins S.B."/>
            <person name="Anderson D."/>
            <person name="Sederholm M."/>
            <person name="Temperton B."/>
            <person name="Saleska S.R."/>
            <person name="Tyson G.W."/>
            <person name="Rich V.I."/>
        </authorList>
    </citation>
    <scope>NUCLEOTIDE SEQUENCE [LARGE SCALE GENOMIC DNA]</scope>
    <source>
        <strain evidence="6 8">SMC5</strain>
        <strain evidence="5 7">SMC6</strain>
    </source>
</reference>
<dbReference type="Proteomes" id="UP000266489">
    <property type="component" value="Unassembled WGS sequence"/>
</dbReference>
<dbReference type="PANTHER" id="PTHR43619">
    <property type="entry name" value="S-ADENOSYL-L-METHIONINE-DEPENDENT METHYLTRANSFERASE YKTD-RELATED"/>
    <property type="match status" value="1"/>
</dbReference>
<dbReference type="NCBIfam" id="TIGR00027">
    <property type="entry name" value="mthyl_TIGR00027"/>
    <property type="match status" value="1"/>
</dbReference>